<protein>
    <submittedName>
        <fullName evidence="1">Uncharacterized protein</fullName>
    </submittedName>
</protein>
<gene>
    <name evidence="1" type="ORF">Val02_80020</name>
</gene>
<evidence type="ECO:0000313" key="1">
    <source>
        <dbReference type="EMBL" id="GIJ51116.1"/>
    </source>
</evidence>
<sequence>MTPEQAAAAAKRAILKLGGAFGHDPRTMQKARQLGLTGWAFYVAGRGGALGDVRSDTVAAALGFIAPEAVKDGWEAARAVADPVVVAGHNLGECCRWGRENLSDYYGLERLVELAERVVVAADATGMPLFAAWRAMPIPDDAPGARAAVLAHLLREHRGAAHVLAIRASNLTPLEAIMAGPEGETGATAFGWQPPYPAYEPLIRRRAWAEALTDRVAGEAYRVLDAKERMELVDLIEGASNIVHDVPVEVG</sequence>
<comment type="caution">
    <text evidence="1">The sequence shown here is derived from an EMBL/GenBank/DDBJ whole genome shotgun (WGS) entry which is preliminary data.</text>
</comment>
<dbReference type="EMBL" id="BOPF01000044">
    <property type="protein sequence ID" value="GIJ51116.1"/>
    <property type="molecule type" value="Genomic_DNA"/>
</dbReference>
<proteinExistence type="predicted"/>
<name>A0A8J4DV61_9ACTN</name>
<dbReference type="NCBIfam" id="NF047719">
    <property type="entry name" value="SCO6745_fam_HTH"/>
    <property type="match status" value="1"/>
</dbReference>
<dbReference type="AlphaFoldDB" id="A0A8J4DV61"/>
<dbReference type="RefSeq" id="WP_203904527.1">
    <property type="nucleotide sequence ID" value="NZ_BOPF01000044.1"/>
</dbReference>
<organism evidence="1 2">
    <name type="scientific">Virgisporangium aliadipatigenens</name>
    <dbReference type="NCBI Taxonomy" id="741659"/>
    <lineage>
        <taxon>Bacteria</taxon>
        <taxon>Bacillati</taxon>
        <taxon>Actinomycetota</taxon>
        <taxon>Actinomycetes</taxon>
        <taxon>Micromonosporales</taxon>
        <taxon>Micromonosporaceae</taxon>
        <taxon>Virgisporangium</taxon>
    </lineage>
</organism>
<dbReference type="InterPro" id="IPR054058">
    <property type="entry name" value="HTH_67"/>
</dbReference>
<dbReference type="Pfam" id="PF21863">
    <property type="entry name" value="HTH_67"/>
    <property type="match status" value="1"/>
</dbReference>
<reference evidence="1" key="1">
    <citation type="submission" date="2021-01" db="EMBL/GenBank/DDBJ databases">
        <title>Whole genome shotgun sequence of Virgisporangium aliadipatigenens NBRC 105644.</title>
        <authorList>
            <person name="Komaki H."/>
            <person name="Tamura T."/>
        </authorList>
    </citation>
    <scope>NUCLEOTIDE SEQUENCE</scope>
    <source>
        <strain evidence="1">NBRC 105644</strain>
    </source>
</reference>
<evidence type="ECO:0000313" key="2">
    <source>
        <dbReference type="Proteomes" id="UP000619260"/>
    </source>
</evidence>
<accession>A0A8J4DV61</accession>
<dbReference type="Proteomes" id="UP000619260">
    <property type="component" value="Unassembled WGS sequence"/>
</dbReference>
<keyword evidence="2" id="KW-1185">Reference proteome</keyword>